<dbReference type="InterPro" id="IPR036477">
    <property type="entry name" value="Formyl_transf_N_sf"/>
</dbReference>
<proteinExistence type="predicted"/>
<dbReference type="Proteomes" id="UP000198967">
    <property type="component" value="Unassembled WGS sequence"/>
</dbReference>
<evidence type="ECO:0000259" key="5">
    <source>
        <dbReference type="Pfam" id="PF00551"/>
    </source>
</evidence>
<evidence type="ECO:0000313" key="7">
    <source>
        <dbReference type="Proteomes" id="UP000198967"/>
    </source>
</evidence>
<dbReference type="AlphaFoldDB" id="A0A1G8DRR7"/>
<dbReference type="GO" id="GO:0006189">
    <property type="term" value="P:'de novo' IMP biosynthetic process"/>
    <property type="evidence" value="ECO:0007669"/>
    <property type="project" value="TreeGrafter"/>
</dbReference>
<keyword evidence="4" id="KW-0658">Purine biosynthesis</keyword>
<dbReference type="OrthoDB" id="9802815at2"/>
<dbReference type="Gene3D" id="3.40.50.12230">
    <property type="match status" value="1"/>
</dbReference>
<gene>
    <name evidence="6" type="ORF">SAMN05216377_1282</name>
</gene>
<reference evidence="6 7" key="1">
    <citation type="submission" date="2016-10" db="EMBL/GenBank/DDBJ databases">
        <authorList>
            <person name="de Groot N.N."/>
        </authorList>
    </citation>
    <scope>NUCLEOTIDE SEQUENCE [LARGE SCALE GENOMIC DNA]</scope>
    <source>
        <strain evidence="6 7">CGMCC 4.3143</strain>
    </source>
</reference>
<dbReference type="STRING" id="366584.SAMN05216377_1282"/>
<dbReference type="EMBL" id="FNBE01000028">
    <property type="protein sequence ID" value="SDH60387.1"/>
    <property type="molecule type" value="Genomic_DNA"/>
</dbReference>
<keyword evidence="7" id="KW-1185">Reference proteome</keyword>
<dbReference type="Pfam" id="PF00551">
    <property type="entry name" value="Formyl_trans_N"/>
    <property type="match status" value="1"/>
</dbReference>
<dbReference type="PANTHER" id="PTHR43369">
    <property type="entry name" value="PHOSPHORIBOSYLGLYCINAMIDE FORMYLTRANSFERASE"/>
    <property type="match status" value="1"/>
</dbReference>
<protein>
    <recommendedName>
        <fullName evidence="2">phosphoribosylglycinamide formyltransferase 1</fullName>
        <ecNumber evidence="2">2.1.2.2</ecNumber>
    </recommendedName>
</protein>
<keyword evidence="3 6" id="KW-0808">Transferase</keyword>
<dbReference type="GO" id="GO:0004644">
    <property type="term" value="F:phosphoribosylglycinamide formyltransferase activity"/>
    <property type="evidence" value="ECO:0007669"/>
    <property type="project" value="UniProtKB-EC"/>
</dbReference>
<organism evidence="6 7">
    <name type="scientific">Pseudonocardia oroxyli</name>
    <dbReference type="NCBI Taxonomy" id="366584"/>
    <lineage>
        <taxon>Bacteria</taxon>
        <taxon>Bacillati</taxon>
        <taxon>Actinomycetota</taxon>
        <taxon>Actinomycetes</taxon>
        <taxon>Pseudonocardiales</taxon>
        <taxon>Pseudonocardiaceae</taxon>
        <taxon>Pseudonocardia</taxon>
    </lineage>
</organism>
<evidence type="ECO:0000313" key="6">
    <source>
        <dbReference type="EMBL" id="SDH60387.1"/>
    </source>
</evidence>
<evidence type="ECO:0000256" key="3">
    <source>
        <dbReference type="ARBA" id="ARBA00022679"/>
    </source>
</evidence>
<dbReference type="InterPro" id="IPR002376">
    <property type="entry name" value="Formyl_transf_N"/>
</dbReference>
<dbReference type="EC" id="2.1.2.2" evidence="2"/>
<accession>A0A1G8DRR7</accession>
<evidence type="ECO:0000256" key="4">
    <source>
        <dbReference type="ARBA" id="ARBA00022755"/>
    </source>
</evidence>
<feature type="domain" description="Formyl transferase N-terminal" evidence="5">
    <location>
        <begin position="53"/>
        <end position="164"/>
    </location>
</feature>
<dbReference type="SUPFAM" id="SSF53328">
    <property type="entry name" value="Formyltransferase"/>
    <property type="match status" value="1"/>
</dbReference>
<comment type="pathway">
    <text evidence="1">Purine metabolism; IMP biosynthesis via de novo pathway; N(2)-formyl-N(1)-(5-phospho-D-ribosyl)glycinamide from N(1)-(5-phospho-D-ribosyl)glycinamide (10-formyl THF route): step 1/1.</text>
</comment>
<evidence type="ECO:0000256" key="2">
    <source>
        <dbReference type="ARBA" id="ARBA00012254"/>
    </source>
</evidence>
<evidence type="ECO:0000256" key="1">
    <source>
        <dbReference type="ARBA" id="ARBA00005054"/>
    </source>
</evidence>
<dbReference type="GO" id="GO:0005737">
    <property type="term" value="C:cytoplasm"/>
    <property type="evidence" value="ECO:0007669"/>
    <property type="project" value="TreeGrafter"/>
</dbReference>
<dbReference type="PANTHER" id="PTHR43369:SF2">
    <property type="entry name" value="PHOSPHORIBOSYLGLYCINAMIDE FORMYLTRANSFERASE"/>
    <property type="match status" value="1"/>
</dbReference>
<name>A0A1G8DRR7_PSEOR</name>
<dbReference type="RefSeq" id="WP_093089732.1">
    <property type="nucleotide sequence ID" value="NZ_FNBE01000028.1"/>
</dbReference>
<sequence length="224" mass="24488">MIFVGDGALLWRAVDHARRSGYAVDGVCTSVGGDRPPWAESVAVHETTDVNLLADELAAASTDGIVWSIDNRFLFRAPLLGTGLRIFNVHGGPLPQYRGLPLALVAHAILNGETEFAATLHEVDAGIDTGPVVDEERFPVEPDDVFEDVMLNLVEACHRLFVRAADAVAADRLPRGERRPGPGGYYGRRALTEFVRHRAHPNYARATDLGMFEDFFPEAAAAWR</sequence>